<protein>
    <submittedName>
        <fullName evidence="10">Uncharacterized protein</fullName>
    </submittedName>
</protein>
<evidence type="ECO:0000313" key="11">
    <source>
        <dbReference type="Proteomes" id="UP001610432"/>
    </source>
</evidence>
<evidence type="ECO:0000256" key="7">
    <source>
        <dbReference type="PROSITE-ProRule" id="PRU00042"/>
    </source>
</evidence>
<dbReference type="Pfam" id="PF04082">
    <property type="entry name" value="Fungal_trans"/>
    <property type="match status" value="1"/>
</dbReference>
<dbReference type="PROSITE" id="PS50157">
    <property type="entry name" value="ZINC_FINGER_C2H2_2"/>
    <property type="match status" value="2"/>
</dbReference>
<dbReference type="Proteomes" id="UP001610432">
    <property type="component" value="Unassembled WGS sequence"/>
</dbReference>
<keyword evidence="5" id="KW-0804">Transcription</keyword>
<dbReference type="PROSITE" id="PS00463">
    <property type="entry name" value="ZN2_CY6_FUNGAL_1"/>
    <property type="match status" value="1"/>
</dbReference>
<dbReference type="InterPro" id="IPR001138">
    <property type="entry name" value="Zn2Cys6_DnaBD"/>
</dbReference>
<feature type="domain" description="C2H2-type" evidence="9">
    <location>
        <begin position="5"/>
        <end position="34"/>
    </location>
</feature>
<keyword evidence="6" id="KW-0539">Nucleus</keyword>
<evidence type="ECO:0000256" key="6">
    <source>
        <dbReference type="ARBA" id="ARBA00023242"/>
    </source>
</evidence>
<dbReference type="SMART" id="SM00355">
    <property type="entry name" value="ZnF_C2H2"/>
    <property type="match status" value="2"/>
</dbReference>
<evidence type="ECO:0000256" key="1">
    <source>
        <dbReference type="ARBA" id="ARBA00022723"/>
    </source>
</evidence>
<dbReference type="Pfam" id="PF00172">
    <property type="entry name" value="Zn_clus"/>
    <property type="match status" value="1"/>
</dbReference>
<gene>
    <name evidence="10" type="ORF">BJX67DRAFT_392119</name>
</gene>
<evidence type="ECO:0000256" key="4">
    <source>
        <dbReference type="ARBA" id="ARBA00023125"/>
    </source>
</evidence>
<proteinExistence type="predicted"/>
<keyword evidence="11" id="KW-1185">Reference proteome</keyword>
<keyword evidence="4" id="KW-0238">DNA-binding</keyword>
<keyword evidence="7" id="KW-0863">Zinc-finger</keyword>
<accession>A0ABR4LYJ5</accession>
<reference evidence="10 11" key="1">
    <citation type="submission" date="2024-07" db="EMBL/GenBank/DDBJ databases">
        <title>Section-level genome sequencing and comparative genomics of Aspergillus sections Usti and Cavernicolus.</title>
        <authorList>
            <consortium name="Lawrence Berkeley National Laboratory"/>
            <person name="Nybo J.L."/>
            <person name="Vesth T.C."/>
            <person name="Theobald S."/>
            <person name="Frisvad J.C."/>
            <person name="Larsen T.O."/>
            <person name="Kjaerboelling I."/>
            <person name="Rothschild-Mancinelli K."/>
            <person name="Lyhne E.K."/>
            <person name="Kogle M.E."/>
            <person name="Barry K."/>
            <person name="Clum A."/>
            <person name="Na H."/>
            <person name="Ledsgaard L."/>
            <person name="Lin J."/>
            <person name="Lipzen A."/>
            <person name="Kuo A."/>
            <person name="Riley R."/>
            <person name="Mondo S."/>
            <person name="Labutti K."/>
            <person name="Haridas S."/>
            <person name="Pangalinan J."/>
            <person name="Salamov A.A."/>
            <person name="Simmons B.A."/>
            <person name="Magnuson J.K."/>
            <person name="Chen J."/>
            <person name="Drula E."/>
            <person name="Henrissat B."/>
            <person name="Wiebenga A."/>
            <person name="Lubbers R.J."/>
            <person name="Gomes A.C."/>
            <person name="Macurrencykelacurrency M.R."/>
            <person name="Stajich J."/>
            <person name="Grigoriev I.V."/>
            <person name="Mortensen U.H."/>
            <person name="De Vries R.P."/>
            <person name="Baker S.E."/>
            <person name="Andersen M.R."/>
        </authorList>
    </citation>
    <scope>NUCLEOTIDE SEQUENCE [LARGE SCALE GENOMIC DNA]</scope>
    <source>
        <strain evidence="10 11">CBS 449.75</strain>
    </source>
</reference>
<dbReference type="PROSITE" id="PS50048">
    <property type="entry name" value="ZN2_CY6_FUNGAL_2"/>
    <property type="match status" value="1"/>
</dbReference>
<dbReference type="EMBL" id="JBFXLQ010000009">
    <property type="protein sequence ID" value="KAL2869618.1"/>
    <property type="molecule type" value="Genomic_DNA"/>
</dbReference>
<evidence type="ECO:0000313" key="10">
    <source>
        <dbReference type="EMBL" id="KAL2869618.1"/>
    </source>
</evidence>
<comment type="caution">
    <text evidence="10">The sequence shown here is derived from an EMBL/GenBank/DDBJ whole genome shotgun (WGS) entry which is preliminary data.</text>
</comment>
<dbReference type="Gene3D" id="4.10.240.10">
    <property type="entry name" value="Zn(2)-C6 fungal-type DNA-binding domain"/>
    <property type="match status" value="1"/>
</dbReference>
<evidence type="ECO:0000256" key="3">
    <source>
        <dbReference type="ARBA" id="ARBA00023015"/>
    </source>
</evidence>
<dbReference type="SUPFAM" id="SSF57667">
    <property type="entry name" value="beta-beta-alpha zinc fingers"/>
    <property type="match status" value="1"/>
</dbReference>
<evidence type="ECO:0000259" key="9">
    <source>
        <dbReference type="PROSITE" id="PS50157"/>
    </source>
</evidence>
<keyword evidence="1" id="KW-0479">Metal-binding</keyword>
<keyword evidence="3" id="KW-0805">Transcription regulation</keyword>
<sequence length="378" mass="42901">MSRRFECRFPDCHASYVRKEHLRRHEAQHLSQASFECSTCGRRFGRNDTLRRHVRQRHGVSDPVSRVRACESCRGLKTRCDGGQPCRECSRRRISCSNVGSPGIAPARAYPCATRMEKEQHAVDLYFKLFHPHWPFVHRGSFYSHEEAPLLVQSIVTIGLWLSGDGRARAAAMELHRVLGSAIREQRDKWDCSLPDTHSRSQPWPIPTLQAILLYVLFSLVSRNGISIGFDLKPVLHGPEREILGSLITSCRRLGMFYYPNILAQFANHRHPTYIWVGVEEIKRLNLALFKLSRSVARSSHQPEEGSTCHIAAMELQFPRPAGERLWNATTLADWHEQAEKEGCILEKVRAPGGASVYESGDLLRWTDLDVGSATIGI</sequence>
<dbReference type="InterPro" id="IPR036236">
    <property type="entry name" value="Znf_C2H2_sf"/>
</dbReference>
<dbReference type="PROSITE" id="PS00028">
    <property type="entry name" value="ZINC_FINGER_C2H2_1"/>
    <property type="match status" value="1"/>
</dbReference>
<dbReference type="InterPro" id="IPR036864">
    <property type="entry name" value="Zn2-C6_fun-type_DNA-bd_sf"/>
</dbReference>
<dbReference type="SUPFAM" id="SSF57701">
    <property type="entry name" value="Zn2/Cys6 DNA-binding domain"/>
    <property type="match status" value="1"/>
</dbReference>
<dbReference type="CDD" id="cd12148">
    <property type="entry name" value="fungal_TF_MHR"/>
    <property type="match status" value="1"/>
</dbReference>
<dbReference type="InterPro" id="IPR007219">
    <property type="entry name" value="XnlR_reg_dom"/>
</dbReference>
<dbReference type="PANTHER" id="PTHR47660">
    <property type="entry name" value="TRANSCRIPTION FACTOR WITH C2H2 AND ZN(2)-CYS(6) DNA BINDING DOMAIN (EUROFUNG)-RELATED-RELATED"/>
    <property type="match status" value="1"/>
</dbReference>
<feature type="domain" description="C2H2-type" evidence="9">
    <location>
        <begin position="35"/>
        <end position="63"/>
    </location>
</feature>
<evidence type="ECO:0000259" key="8">
    <source>
        <dbReference type="PROSITE" id="PS50048"/>
    </source>
</evidence>
<dbReference type="RefSeq" id="XP_070888597.1">
    <property type="nucleotide sequence ID" value="XM_071034896.1"/>
</dbReference>
<keyword evidence="2" id="KW-0862">Zinc</keyword>
<evidence type="ECO:0000256" key="2">
    <source>
        <dbReference type="ARBA" id="ARBA00022833"/>
    </source>
</evidence>
<dbReference type="SMART" id="SM00066">
    <property type="entry name" value="GAL4"/>
    <property type="match status" value="1"/>
</dbReference>
<dbReference type="InterPro" id="IPR013087">
    <property type="entry name" value="Znf_C2H2_type"/>
</dbReference>
<name>A0ABR4LYJ5_9EURO</name>
<dbReference type="CDD" id="cd00067">
    <property type="entry name" value="GAL4"/>
    <property type="match status" value="1"/>
</dbReference>
<evidence type="ECO:0000256" key="5">
    <source>
        <dbReference type="ARBA" id="ARBA00023163"/>
    </source>
</evidence>
<dbReference type="Gene3D" id="3.30.160.60">
    <property type="entry name" value="Classic Zinc Finger"/>
    <property type="match status" value="1"/>
</dbReference>
<dbReference type="GeneID" id="98149968"/>
<organism evidence="10 11">
    <name type="scientific">Aspergillus lucknowensis</name>
    <dbReference type="NCBI Taxonomy" id="176173"/>
    <lineage>
        <taxon>Eukaryota</taxon>
        <taxon>Fungi</taxon>
        <taxon>Dikarya</taxon>
        <taxon>Ascomycota</taxon>
        <taxon>Pezizomycotina</taxon>
        <taxon>Eurotiomycetes</taxon>
        <taxon>Eurotiomycetidae</taxon>
        <taxon>Eurotiales</taxon>
        <taxon>Aspergillaceae</taxon>
        <taxon>Aspergillus</taxon>
        <taxon>Aspergillus subgen. Nidulantes</taxon>
    </lineage>
</organism>
<feature type="domain" description="Zn(2)-C6 fungal-type" evidence="8">
    <location>
        <begin position="69"/>
        <end position="98"/>
    </location>
</feature>